<keyword evidence="2" id="KW-0645">Protease</keyword>
<dbReference type="InterPro" id="IPR029058">
    <property type="entry name" value="AB_hydrolase_fold"/>
</dbReference>
<dbReference type="GO" id="GO:0070008">
    <property type="term" value="F:serine-type exopeptidase activity"/>
    <property type="evidence" value="ECO:0007669"/>
    <property type="project" value="InterPro"/>
</dbReference>
<dbReference type="PANTHER" id="PTHR11010">
    <property type="entry name" value="PROTEASE S28 PRO-X CARBOXYPEPTIDASE-RELATED"/>
    <property type="match status" value="1"/>
</dbReference>
<comment type="similarity">
    <text evidence="1">Belongs to the peptidase S28 family.</text>
</comment>
<evidence type="ECO:0000313" key="8">
    <source>
        <dbReference type="Proteomes" id="UP000332933"/>
    </source>
</evidence>
<dbReference type="EMBL" id="CAADRA010005201">
    <property type="protein sequence ID" value="VFT86907.1"/>
    <property type="molecule type" value="Genomic_DNA"/>
</dbReference>
<dbReference type="GO" id="GO:0008239">
    <property type="term" value="F:dipeptidyl-peptidase activity"/>
    <property type="evidence" value="ECO:0007669"/>
    <property type="project" value="TreeGrafter"/>
</dbReference>
<evidence type="ECO:0000313" key="6">
    <source>
        <dbReference type="EMBL" id="KAF0699393.1"/>
    </source>
</evidence>
<evidence type="ECO:0000256" key="4">
    <source>
        <dbReference type="ARBA" id="ARBA00022801"/>
    </source>
</evidence>
<name>A0A485KPB8_9STRA</name>
<dbReference type="GO" id="GO:0006508">
    <property type="term" value="P:proteolysis"/>
    <property type="evidence" value="ECO:0007669"/>
    <property type="project" value="UniProtKB-KW"/>
</dbReference>
<keyword evidence="8" id="KW-1185">Reference proteome</keyword>
<dbReference type="Pfam" id="PF05577">
    <property type="entry name" value="Peptidase_S28"/>
    <property type="match status" value="1"/>
</dbReference>
<reference evidence="6" key="2">
    <citation type="submission" date="2019-06" db="EMBL/GenBank/DDBJ databases">
        <title>Genomics analysis of Aphanomyces spp. identifies a new class of oomycete effector associated with host adaptation.</title>
        <authorList>
            <person name="Gaulin E."/>
        </authorList>
    </citation>
    <scope>NUCLEOTIDE SEQUENCE</scope>
    <source>
        <strain evidence="6">CBS 578.67</strain>
    </source>
</reference>
<proteinExistence type="inferred from homology"/>
<keyword evidence="5" id="KW-0325">Glycoprotein</keyword>
<protein>
    <submittedName>
        <fullName evidence="7">Aste57867_10030 protein</fullName>
    </submittedName>
</protein>
<accession>A0A485KPB8</accession>
<keyword evidence="4" id="KW-0378">Hydrolase</keyword>
<keyword evidence="3" id="KW-0732">Signal</keyword>
<evidence type="ECO:0000313" key="7">
    <source>
        <dbReference type="EMBL" id="VFT86907.1"/>
    </source>
</evidence>
<evidence type="ECO:0000256" key="2">
    <source>
        <dbReference type="ARBA" id="ARBA00022670"/>
    </source>
</evidence>
<organism evidence="7 8">
    <name type="scientific">Aphanomyces stellatus</name>
    <dbReference type="NCBI Taxonomy" id="120398"/>
    <lineage>
        <taxon>Eukaryota</taxon>
        <taxon>Sar</taxon>
        <taxon>Stramenopiles</taxon>
        <taxon>Oomycota</taxon>
        <taxon>Saprolegniomycetes</taxon>
        <taxon>Saprolegniales</taxon>
        <taxon>Verrucalvaceae</taxon>
        <taxon>Aphanomyces</taxon>
    </lineage>
</organism>
<reference evidence="7 8" key="1">
    <citation type="submission" date="2019-03" db="EMBL/GenBank/DDBJ databases">
        <authorList>
            <person name="Gaulin E."/>
            <person name="Dumas B."/>
        </authorList>
    </citation>
    <scope>NUCLEOTIDE SEQUENCE [LARGE SCALE GENOMIC DNA]</scope>
    <source>
        <strain evidence="7">CBS 568.67</strain>
    </source>
</reference>
<dbReference type="PANTHER" id="PTHR11010:SF117">
    <property type="entry name" value="SERINE PROTEASE 16"/>
    <property type="match status" value="1"/>
</dbReference>
<dbReference type="Gene3D" id="3.40.50.1820">
    <property type="entry name" value="alpha/beta hydrolase"/>
    <property type="match status" value="1"/>
</dbReference>
<evidence type="ECO:0000256" key="5">
    <source>
        <dbReference type="ARBA" id="ARBA00023180"/>
    </source>
</evidence>
<dbReference type="Proteomes" id="UP000332933">
    <property type="component" value="Unassembled WGS sequence"/>
</dbReference>
<dbReference type="EMBL" id="VJMH01005180">
    <property type="protein sequence ID" value="KAF0699393.1"/>
    <property type="molecule type" value="Genomic_DNA"/>
</dbReference>
<sequence>MALLNRLVNPCTPLATDLDKAQLEDNVFFTFHRAAQSKDVAKYGLKDVVADLNNETIGSPLARIARINARRFSTWSNCTFSNYHDQVLPLFTSTIRDDESVFRQYQWMLCIEGGGATSLAESKSPFNELKYSNLQHSWYTSCHDAFGLTQAESDRRIALAQQTFQGLTPKVANVVFPSGSFDPWRGLCPSNATHLPHPSSTVVYMDGISHCGDMVMKNNATPVMTWAHQEIDHQVGLF</sequence>
<dbReference type="InterPro" id="IPR008758">
    <property type="entry name" value="Peptidase_S28"/>
</dbReference>
<dbReference type="OrthoDB" id="1735038at2759"/>
<evidence type="ECO:0000256" key="3">
    <source>
        <dbReference type="ARBA" id="ARBA00022729"/>
    </source>
</evidence>
<evidence type="ECO:0000256" key="1">
    <source>
        <dbReference type="ARBA" id="ARBA00011079"/>
    </source>
</evidence>
<dbReference type="AlphaFoldDB" id="A0A485KPB8"/>
<gene>
    <name evidence="7" type="primary">Aste57867_10030</name>
    <name evidence="6" type="ORF">As57867_009991</name>
    <name evidence="7" type="ORF">ASTE57867_10030</name>
</gene>